<feature type="transmembrane region" description="Helical" evidence="8">
    <location>
        <begin position="171"/>
        <end position="189"/>
    </location>
</feature>
<dbReference type="GO" id="GO:0005524">
    <property type="term" value="F:ATP binding"/>
    <property type="evidence" value="ECO:0007669"/>
    <property type="project" value="UniProtKB-KW"/>
</dbReference>
<gene>
    <name evidence="9" type="ORF">EHT87_02875</name>
</gene>
<keyword evidence="7 8" id="KW-0472">Membrane</keyword>
<sequence>MFIIPNYTVAVVFCLITMLCWGSWANTQKLAAGQWRFELFYWDYVIGIFLFSLLSALTLGSIGEGGRPFLTDIAQADKSNMFSAILGGVIFNASNILLAAAISISGMAVAFPVGVGLALVIGVIINYINAPVGNASILLGGVVMIVVAILLNAKAYRTNPDSSVSLSRKGLWLAIISGGLMGLFYKYVAQSMFPDFQIPQPGKLSPYSAVVFFSIGVLTSNFLFNTLLMWKPFIGEPLRYANYFRGGSRNHAMGILGGTIWCIGLLFSIIASDKAGPAISYGLGQGATVIAAIWGIYVWREFRHAPQTTHRLLNIMLLCYVAGLSLLIIARDA</sequence>
<evidence type="ECO:0000256" key="1">
    <source>
        <dbReference type="ARBA" id="ARBA00004141"/>
    </source>
</evidence>
<dbReference type="InterPro" id="IPR030189">
    <property type="entry name" value="UPS_plant"/>
</dbReference>
<dbReference type="GO" id="GO:0022857">
    <property type="term" value="F:transmembrane transporter activity"/>
    <property type="evidence" value="ECO:0007669"/>
    <property type="project" value="InterPro"/>
</dbReference>
<keyword evidence="10" id="KW-1185">Reference proteome</keyword>
<dbReference type="EMBL" id="RQJP01000001">
    <property type="protein sequence ID" value="RRB17242.1"/>
    <property type="molecule type" value="Genomic_DNA"/>
</dbReference>
<keyword evidence="2" id="KW-0813">Transport</keyword>
<evidence type="ECO:0000256" key="3">
    <source>
        <dbReference type="ARBA" id="ARBA00022692"/>
    </source>
</evidence>
<keyword evidence="6 8" id="KW-1133">Transmembrane helix</keyword>
<accession>A0A3P1CV54</accession>
<comment type="caution">
    <text evidence="9">The sequence shown here is derived from an EMBL/GenBank/DDBJ whole genome shotgun (WGS) entry which is preliminary data.</text>
</comment>
<feature type="transmembrane region" description="Helical" evidence="8">
    <location>
        <begin position="82"/>
        <end position="102"/>
    </location>
</feature>
<feature type="transmembrane region" description="Helical" evidence="8">
    <location>
        <begin position="134"/>
        <end position="151"/>
    </location>
</feature>
<comment type="subcellular location">
    <subcellularLocation>
        <location evidence="1">Membrane</location>
        <topology evidence="1">Multi-pass membrane protein</topology>
    </subcellularLocation>
</comment>
<keyword evidence="4" id="KW-0547">Nucleotide-binding</keyword>
<dbReference type="Proteomes" id="UP000274271">
    <property type="component" value="Unassembled WGS sequence"/>
</dbReference>
<name>A0A3P1CV54_9BACT</name>
<dbReference type="PANTHER" id="PTHR31081">
    <property type="entry name" value="UREIDE PERMEASE 1-RELATED-RELATED"/>
    <property type="match status" value="1"/>
</dbReference>
<evidence type="ECO:0000256" key="8">
    <source>
        <dbReference type="SAM" id="Phobius"/>
    </source>
</evidence>
<dbReference type="RefSeq" id="WP_124903649.1">
    <property type="nucleotide sequence ID" value="NZ_RQJP01000001.1"/>
</dbReference>
<protein>
    <submittedName>
        <fullName evidence="9">Multidrug DMT transporter permease</fullName>
    </submittedName>
</protein>
<evidence type="ECO:0000256" key="5">
    <source>
        <dbReference type="ARBA" id="ARBA00022840"/>
    </source>
</evidence>
<dbReference type="AlphaFoldDB" id="A0A3P1CV54"/>
<feature type="transmembrane region" description="Helical" evidence="8">
    <location>
        <begin position="39"/>
        <end position="62"/>
    </location>
</feature>
<feature type="transmembrane region" description="Helical" evidence="8">
    <location>
        <begin position="278"/>
        <end position="299"/>
    </location>
</feature>
<feature type="transmembrane region" description="Helical" evidence="8">
    <location>
        <begin position="209"/>
        <end position="230"/>
    </location>
</feature>
<feature type="transmembrane region" description="Helical" evidence="8">
    <location>
        <begin position="251"/>
        <end position="272"/>
    </location>
</feature>
<feature type="transmembrane region" description="Helical" evidence="8">
    <location>
        <begin position="109"/>
        <end position="128"/>
    </location>
</feature>
<evidence type="ECO:0000256" key="2">
    <source>
        <dbReference type="ARBA" id="ARBA00022448"/>
    </source>
</evidence>
<organism evidence="9 10">
    <name type="scientific">Larkinella knui</name>
    <dbReference type="NCBI Taxonomy" id="2025310"/>
    <lineage>
        <taxon>Bacteria</taxon>
        <taxon>Pseudomonadati</taxon>
        <taxon>Bacteroidota</taxon>
        <taxon>Cytophagia</taxon>
        <taxon>Cytophagales</taxon>
        <taxon>Spirosomataceae</taxon>
        <taxon>Larkinella</taxon>
    </lineage>
</organism>
<evidence type="ECO:0000256" key="6">
    <source>
        <dbReference type="ARBA" id="ARBA00022989"/>
    </source>
</evidence>
<reference evidence="9 10" key="1">
    <citation type="submission" date="2018-11" db="EMBL/GenBank/DDBJ databases">
        <authorList>
            <person name="Zhou Z."/>
            <person name="Wang G."/>
        </authorList>
    </citation>
    <scope>NUCLEOTIDE SEQUENCE [LARGE SCALE GENOMIC DNA]</scope>
    <source>
        <strain evidence="9 10">KCTC42998</strain>
    </source>
</reference>
<keyword evidence="5" id="KW-0067">ATP-binding</keyword>
<evidence type="ECO:0000256" key="7">
    <source>
        <dbReference type="ARBA" id="ARBA00023136"/>
    </source>
</evidence>
<dbReference type="Pfam" id="PF07168">
    <property type="entry name" value="Ureide_permease"/>
    <property type="match status" value="2"/>
</dbReference>
<keyword evidence="3 8" id="KW-0812">Transmembrane</keyword>
<dbReference type="GO" id="GO:0016020">
    <property type="term" value="C:membrane"/>
    <property type="evidence" value="ECO:0007669"/>
    <property type="project" value="UniProtKB-SubCell"/>
</dbReference>
<evidence type="ECO:0000256" key="4">
    <source>
        <dbReference type="ARBA" id="ARBA00022741"/>
    </source>
</evidence>
<evidence type="ECO:0000313" key="9">
    <source>
        <dbReference type="EMBL" id="RRB17242.1"/>
    </source>
</evidence>
<feature type="transmembrane region" description="Helical" evidence="8">
    <location>
        <begin position="6"/>
        <end position="27"/>
    </location>
</feature>
<dbReference type="OrthoDB" id="110585at2"/>
<feature type="transmembrane region" description="Helical" evidence="8">
    <location>
        <begin position="311"/>
        <end position="330"/>
    </location>
</feature>
<proteinExistence type="predicted"/>
<evidence type="ECO:0000313" key="10">
    <source>
        <dbReference type="Proteomes" id="UP000274271"/>
    </source>
</evidence>
<dbReference type="InterPro" id="IPR009834">
    <property type="entry name" value="Ureide_permease"/>
</dbReference>